<evidence type="ECO:0000313" key="4">
    <source>
        <dbReference type="EMBL" id="EXI82609.1"/>
    </source>
</evidence>
<dbReference type="Gene3D" id="3.30.70.270">
    <property type="match status" value="1"/>
</dbReference>
<dbReference type="InterPro" id="IPR000160">
    <property type="entry name" value="GGDEF_dom"/>
</dbReference>
<dbReference type="CDD" id="cd01949">
    <property type="entry name" value="GGDEF"/>
    <property type="match status" value="1"/>
</dbReference>
<dbReference type="InterPro" id="IPR043128">
    <property type="entry name" value="Rev_trsase/Diguanyl_cyclase"/>
</dbReference>
<evidence type="ECO:0000256" key="1">
    <source>
        <dbReference type="ARBA" id="ARBA00012528"/>
    </source>
</evidence>
<name>A0A011QUQ0_9PROT</name>
<dbReference type="InterPro" id="IPR029787">
    <property type="entry name" value="Nucleotide_cyclase"/>
</dbReference>
<protein>
    <recommendedName>
        <fullName evidence="1">diguanylate cyclase</fullName>
        <ecNumber evidence="1">2.7.7.65</ecNumber>
    </recommendedName>
</protein>
<dbReference type="NCBIfam" id="TIGR00254">
    <property type="entry name" value="GGDEF"/>
    <property type="match status" value="1"/>
</dbReference>
<dbReference type="SMART" id="SM00267">
    <property type="entry name" value="GGDEF"/>
    <property type="match status" value="1"/>
</dbReference>
<organism evidence="4 5">
    <name type="scientific">Candidatus Accumulibacter appositus</name>
    <dbReference type="NCBI Taxonomy" id="1454003"/>
    <lineage>
        <taxon>Bacteria</taxon>
        <taxon>Pseudomonadati</taxon>
        <taxon>Pseudomonadota</taxon>
        <taxon>Betaproteobacteria</taxon>
        <taxon>Candidatus Accumulibacter</taxon>
    </lineage>
</organism>
<dbReference type="SUPFAM" id="SSF55073">
    <property type="entry name" value="Nucleotide cyclase"/>
    <property type="match status" value="1"/>
</dbReference>
<comment type="catalytic activity">
    <reaction evidence="2">
        <text>2 GTP = 3',3'-c-di-GMP + 2 diphosphate</text>
        <dbReference type="Rhea" id="RHEA:24898"/>
        <dbReference type="ChEBI" id="CHEBI:33019"/>
        <dbReference type="ChEBI" id="CHEBI:37565"/>
        <dbReference type="ChEBI" id="CHEBI:58805"/>
        <dbReference type="EC" id="2.7.7.65"/>
    </reaction>
</comment>
<dbReference type="EMBL" id="JEMX01000010">
    <property type="protein sequence ID" value="EXI82609.1"/>
    <property type="molecule type" value="Genomic_DNA"/>
</dbReference>
<dbReference type="EC" id="2.7.7.65" evidence="1"/>
<dbReference type="PROSITE" id="PS50887">
    <property type="entry name" value="GGDEF"/>
    <property type="match status" value="1"/>
</dbReference>
<sequence>MHSNSQRRHRRSAVMQRIAGLERALEQAQHLLHQDDLTPLLNRRGFRRACDRWAGNGPMAMAACCVMIDLDGFKAINDRHGHPVGDAALVHFAATLRRHVRPADTIARLGGDEFALILMNCSGDDVCLLLERLQQALAGSPLSVPGGALPLRFSAGVAELHAAESLGQVLERADAALLDAKQLGKAMVRLSVSPARSAPAAMASAGDRQTASACLPIAIDEGENDG</sequence>
<dbReference type="PATRIC" id="fig|1454003.3.peg.404"/>
<reference evidence="4 5" key="1">
    <citation type="submission" date="2014-02" db="EMBL/GenBank/DDBJ databases">
        <title>Expanding our view of genomic diversity in Candidatus Accumulibacter clades.</title>
        <authorList>
            <person name="Skennerton C.T."/>
            <person name="Barr J.J."/>
            <person name="Slater F.R."/>
            <person name="Bond P.L."/>
            <person name="Tyson G.W."/>
        </authorList>
    </citation>
    <scope>NUCLEOTIDE SEQUENCE [LARGE SCALE GENOMIC DNA]</scope>
    <source>
        <strain evidence="5">BA-92</strain>
    </source>
</reference>
<gene>
    <name evidence="4" type="primary">ydaM_1</name>
    <name evidence="4" type="ORF">AW10_00395</name>
</gene>
<evidence type="ECO:0000313" key="5">
    <source>
        <dbReference type="Proteomes" id="UP000021816"/>
    </source>
</evidence>
<keyword evidence="4" id="KW-0548">Nucleotidyltransferase</keyword>
<dbReference type="Pfam" id="PF00990">
    <property type="entry name" value="GGDEF"/>
    <property type="match status" value="1"/>
</dbReference>
<dbReference type="AlphaFoldDB" id="A0A011QUQ0"/>
<comment type="caution">
    <text evidence="4">The sequence shown here is derived from an EMBL/GenBank/DDBJ whole genome shotgun (WGS) entry which is preliminary data.</text>
</comment>
<feature type="domain" description="GGDEF" evidence="3">
    <location>
        <begin position="61"/>
        <end position="193"/>
    </location>
</feature>
<dbReference type="PANTHER" id="PTHR45138:SF9">
    <property type="entry name" value="DIGUANYLATE CYCLASE DGCM-RELATED"/>
    <property type="match status" value="1"/>
</dbReference>
<dbReference type="STRING" id="1454003.AW10_00395"/>
<dbReference type="GO" id="GO:0052621">
    <property type="term" value="F:diguanylate cyclase activity"/>
    <property type="evidence" value="ECO:0007669"/>
    <property type="project" value="UniProtKB-EC"/>
</dbReference>
<proteinExistence type="predicted"/>
<evidence type="ECO:0000259" key="3">
    <source>
        <dbReference type="PROSITE" id="PS50887"/>
    </source>
</evidence>
<dbReference type="Proteomes" id="UP000021816">
    <property type="component" value="Unassembled WGS sequence"/>
</dbReference>
<accession>A0A011QUQ0</accession>
<dbReference type="InterPro" id="IPR050469">
    <property type="entry name" value="Diguanylate_Cyclase"/>
</dbReference>
<evidence type="ECO:0000256" key="2">
    <source>
        <dbReference type="ARBA" id="ARBA00034247"/>
    </source>
</evidence>
<keyword evidence="4" id="KW-0808">Transferase</keyword>
<dbReference type="PANTHER" id="PTHR45138">
    <property type="entry name" value="REGULATORY COMPONENTS OF SENSORY TRANSDUCTION SYSTEM"/>
    <property type="match status" value="1"/>
</dbReference>